<dbReference type="Proteomes" id="UP000688947">
    <property type="component" value="Unassembled WGS sequence"/>
</dbReference>
<protein>
    <submittedName>
        <fullName evidence="2">Uncharacterized protein</fullName>
    </submittedName>
</protein>
<accession>A0A8T1U5K7</accession>
<evidence type="ECO:0000313" key="3">
    <source>
        <dbReference type="Proteomes" id="UP000688947"/>
    </source>
</evidence>
<comment type="caution">
    <text evidence="2">The sequence shown here is derived from an EMBL/GenBank/DDBJ whole genome shotgun (WGS) entry which is preliminary data.</text>
</comment>
<dbReference type="EMBL" id="JAENGZ010000643">
    <property type="protein sequence ID" value="KAG6955854.1"/>
    <property type="molecule type" value="Genomic_DNA"/>
</dbReference>
<evidence type="ECO:0000256" key="1">
    <source>
        <dbReference type="SAM" id="MobiDB-lite"/>
    </source>
</evidence>
<reference evidence="2" key="1">
    <citation type="submission" date="2021-01" db="EMBL/GenBank/DDBJ databases">
        <title>Phytophthora aleatoria, a newly-described species from Pinus radiata is distinct from Phytophthora cactorum isolates based on comparative genomics.</title>
        <authorList>
            <person name="Mcdougal R."/>
            <person name="Panda P."/>
            <person name="Williams N."/>
            <person name="Studholme D.J."/>
        </authorList>
    </citation>
    <scope>NUCLEOTIDE SEQUENCE</scope>
    <source>
        <strain evidence="2">NZFS 3830</strain>
    </source>
</reference>
<sequence length="58" mass="6480">MIASRTHELRLSPSSLHRGNWYGELAPREPCGSPSTSSDRWGPRRPGFSVKFNDAPVQ</sequence>
<feature type="region of interest" description="Disordered" evidence="1">
    <location>
        <begin position="1"/>
        <end position="58"/>
    </location>
</feature>
<evidence type="ECO:0000313" key="2">
    <source>
        <dbReference type="EMBL" id="KAG6955854.1"/>
    </source>
</evidence>
<feature type="compositionally biased region" description="Basic and acidic residues" evidence="1">
    <location>
        <begin position="1"/>
        <end position="10"/>
    </location>
</feature>
<proteinExistence type="predicted"/>
<gene>
    <name evidence="2" type="ORF">JG687_00010929</name>
</gene>
<name>A0A8T1U5K7_9STRA</name>
<organism evidence="2 3">
    <name type="scientific">Phytophthora cactorum</name>
    <dbReference type="NCBI Taxonomy" id="29920"/>
    <lineage>
        <taxon>Eukaryota</taxon>
        <taxon>Sar</taxon>
        <taxon>Stramenopiles</taxon>
        <taxon>Oomycota</taxon>
        <taxon>Peronosporomycetes</taxon>
        <taxon>Peronosporales</taxon>
        <taxon>Peronosporaceae</taxon>
        <taxon>Phytophthora</taxon>
    </lineage>
</organism>
<dbReference type="AlphaFoldDB" id="A0A8T1U5K7"/>